<dbReference type="RefSeq" id="XP_060674695.1">
    <property type="nucleotide sequence ID" value="XM_060818712.1"/>
</dbReference>
<dbReference type="InterPro" id="IPR002156">
    <property type="entry name" value="RNaseH_domain"/>
</dbReference>
<protein>
    <submittedName>
        <fullName evidence="3">Uncharacterized protein LOC132804405</fullName>
    </submittedName>
</protein>
<dbReference type="PANTHER" id="PTHR47074">
    <property type="entry name" value="BNAC02G40300D PROTEIN"/>
    <property type="match status" value="1"/>
</dbReference>
<keyword evidence="2" id="KW-1185">Reference proteome</keyword>
<dbReference type="InterPro" id="IPR012337">
    <property type="entry name" value="RNaseH-like_sf"/>
</dbReference>
<dbReference type="InterPro" id="IPR052929">
    <property type="entry name" value="RNase_H-like_EbsB-rel"/>
</dbReference>
<dbReference type="SUPFAM" id="SSF53098">
    <property type="entry name" value="Ribonuclease H-like"/>
    <property type="match status" value="1"/>
</dbReference>
<proteinExistence type="predicted"/>
<evidence type="ECO:0000313" key="3">
    <source>
        <dbReference type="RefSeq" id="XP_060674695.1"/>
    </source>
</evidence>
<reference evidence="3" key="1">
    <citation type="submission" date="2025-08" db="UniProtKB">
        <authorList>
            <consortium name="RefSeq"/>
        </authorList>
    </citation>
    <scope>IDENTIFICATION</scope>
    <source>
        <tissue evidence="3">Seedling</tissue>
    </source>
</reference>
<gene>
    <name evidence="3" type="primary">LOC132804405</name>
</gene>
<name>A0ABM4AD80_ZIZJJ</name>
<accession>A0ABM4AD80</accession>
<dbReference type="InterPro" id="IPR044730">
    <property type="entry name" value="RNase_H-like_dom_plant"/>
</dbReference>
<dbReference type="Pfam" id="PF13456">
    <property type="entry name" value="RVT_3"/>
    <property type="match status" value="1"/>
</dbReference>
<feature type="domain" description="RNase H type-1" evidence="1">
    <location>
        <begin position="93"/>
        <end position="212"/>
    </location>
</feature>
<dbReference type="GeneID" id="132804405"/>
<dbReference type="Gene3D" id="3.30.420.10">
    <property type="entry name" value="Ribonuclease H-like superfamily/Ribonuclease H"/>
    <property type="match status" value="1"/>
</dbReference>
<dbReference type="CDD" id="cd06222">
    <property type="entry name" value="RNase_H_like"/>
    <property type="match status" value="1"/>
</dbReference>
<sequence length="213" mass="24478">MEPEGVLPVLLEDRGNFFLFSAILLEHLWWLRNSVGWRGEVNIVEHSMRQILTKFVEFKSLSRHKPKYSFMVSSTRHNRMWNGPPVGVIKINTDATLSKNGNCLSMVVRNDRGSLMGIHTFHSKTTIPEVAEVEAILMAMQEAEKRDWRCIFIESDALSVIESLVNRESRSLHWKATHLVNDIFLLIPKFVNVSFGWVHRAANRAAHCIGQWA</sequence>
<dbReference type="Proteomes" id="UP001652623">
    <property type="component" value="Chromosome 7"/>
</dbReference>
<evidence type="ECO:0000313" key="2">
    <source>
        <dbReference type="Proteomes" id="UP001652623"/>
    </source>
</evidence>
<dbReference type="PANTHER" id="PTHR47074:SF11">
    <property type="entry name" value="REVERSE TRANSCRIPTASE-LIKE PROTEIN"/>
    <property type="match status" value="1"/>
</dbReference>
<dbReference type="InterPro" id="IPR036397">
    <property type="entry name" value="RNaseH_sf"/>
</dbReference>
<organism evidence="2 3">
    <name type="scientific">Ziziphus jujuba</name>
    <name type="common">Chinese jujube</name>
    <name type="synonym">Ziziphus sativa</name>
    <dbReference type="NCBI Taxonomy" id="326968"/>
    <lineage>
        <taxon>Eukaryota</taxon>
        <taxon>Viridiplantae</taxon>
        <taxon>Streptophyta</taxon>
        <taxon>Embryophyta</taxon>
        <taxon>Tracheophyta</taxon>
        <taxon>Spermatophyta</taxon>
        <taxon>Magnoliopsida</taxon>
        <taxon>eudicotyledons</taxon>
        <taxon>Gunneridae</taxon>
        <taxon>Pentapetalae</taxon>
        <taxon>rosids</taxon>
        <taxon>fabids</taxon>
        <taxon>Rosales</taxon>
        <taxon>Rhamnaceae</taxon>
        <taxon>Paliureae</taxon>
        <taxon>Ziziphus</taxon>
    </lineage>
</organism>
<evidence type="ECO:0000259" key="1">
    <source>
        <dbReference type="Pfam" id="PF13456"/>
    </source>
</evidence>